<feature type="transmembrane region" description="Helical" evidence="1">
    <location>
        <begin position="47"/>
        <end position="66"/>
    </location>
</feature>
<keyword evidence="1" id="KW-0472">Membrane</keyword>
<protein>
    <recommendedName>
        <fullName evidence="4">RNA polymerase subunit sigma</fullName>
    </recommendedName>
</protein>
<evidence type="ECO:0000313" key="3">
    <source>
        <dbReference type="Proteomes" id="UP001233836"/>
    </source>
</evidence>
<keyword evidence="3" id="KW-1185">Reference proteome</keyword>
<keyword evidence="1" id="KW-1133">Transmembrane helix</keyword>
<dbReference type="RefSeq" id="WP_307213559.1">
    <property type="nucleotide sequence ID" value="NZ_JAUSTI010000002.1"/>
</dbReference>
<reference evidence="2 3" key="1">
    <citation type="submission" date="2023-07" db="EMBL/GenBank/DDBJ databases">
        <title>Sorghum-associated microbial communities from plants grown in Nebraska, USA.</title>
        <authorList>
            <person name="Schachtman D."/>
        </authorList>
    </citation>
    <scope>NUCLEOTIDE SEQUENCE [LARGE SCALE GENOMIC DNA]</scope>
    <source>
        <strain evidence="2 3">DS1314</strain>
    </source>
</reference>
<sequence>MNQHIKNDKNTPQPDYDVMWSAIEKEVHQRQANTQSSRSGVLHRIKAIPVGIAFSCFLLVAIPVFASVTIDWDRMGGRNVANALQNDIGQQYDLQSSNAGVTMNLNGVVTDGEKMKMLISLSTGTNLTQYTGFATETNTLIGPAGTAKVYGYLGYDPDSQKLLGVYETPDTLKDDAKKYTFKAQNLILYRDIDIPLASKHETDEMIVTGVAQYPTIHMQSVRHVGDQTIVRYKVAASPTDLGRGNPHIIMHNHDNEWNAIPTILPNEGSDLLIEQVFNMSESEWKSSNLHFNYIKEAKRIEGTWTFDFKADGKKASEAMYSKSLNTSPEFRERTGVSIDQLAITPLDIQVRINKKDSLAKGIVHYNTTELLIGDQKITGGRYLKGDQAEGYQHYFQFESPVWYKDWSAVPMKLILQDAVVEKRDTTKNWVTLHKPTTEKQHTKLQVDGLEIQFTYYMDGQSLMVESSSTSPDFRGVNQTTLRINGKEIVPEITPKGMVSTGVNIDTYRDIPLDATLDLNPGIYKYSDPSRNVEIKL</sequence>
<dbReference type="Proteomes" id="UP001233836">
    <property type="component" value="Unassembled WGS sequence"/>
</dbReference>
<name>A0ABT9W8Q2_9BACL</name>
<proteinExistence type="predicted"/>
<comment type="caution">
    <text evidence="2">The sequence shown here is derived from an EMBL/GenBank/DDBJ whole genome shotgun (WGS) entry which is preliminary data.</text>
</comment>
<keyword evidence="1" id="KW-0812">Transmembrane</keyword>
<organism evidence="2 3">
    <name type="scientific">Paenibacillus tundrae</name>
    <dbReference type="NCBI Taxonomy" id="528187"/>
    <lineage>
        <taxon>Bacteria</taxon>
        <taxon>Bacillati</taxon>
        <taxon>Bacillota</taxon>
        <taxon>Bacilli</taxon>
        <taxon>Bacillales</taxon>
        <taxon>Paenibacillaceae</taxon>
        <taxon>Paenibacillus</taxon>
    </lineage>
</organism>
<evidence type="ECO:0008006" key="4">
    <source>
        <dbReference type="Google" id="ProtNLM"/>
    </source>
</evidence>
<evidence type="ECO:0000313" key="2">
    <source>
        <dbReference type="EMBL" id="MDQ0169457.1"/>
    </source>
</evidence>
<gene>
    <name evidence="2" type="ORF">J2T19_000897</name>
</gene>
<evidence type="ECO:0000256" key="1">
    <source>
        <dbReference type="SAM" id="Phobius"/>
    </source>
</evidence>
<dbReference type="EMBL" id="JAUSTI010000002">
    <property type="protein sequence ID" value="MDQ0169457.1"/>
    <property type="molecule type" value="Genomic_DNA"/>
</dbReference>
<accession>A0ABT9W8Q2</accession>